<feature type="chain" id="PRO_5012704371" description="Peptide methionine sulfoxide reductase MsrA" evidence="5">
    <location>
        <begin position="25"/>
        <end position="217"/>
    </location>
</feature>
<sequence>MKALTSLLLVFVLVAGCRQQTSQATTEKDTRPAKLPALQPGEAVATFAAGCFWCIEEEFELLRGVREVVSGYSGGDLENPTYEQVGTDQTGHAEAVQIYYDPKIIPFDTLLTAFFAGHDATSLNRQGPDIGTQYRSIAFYRTPAEKEAINAAIKRETASGRHQRPIVTEVVPFKAFYPAEVYHQGYYRLHPNELYVQTVSKPKVEHFKERMSAWLKE</sequence>
<evidence type="ECO:0000256" key="2">
    <source>
        <dbReference type="ARBA" id="ARBA00047806"/>
    </source>
</evidence>
<evidence type="ECO:0000256" key="3">
    <source>
        <dbReference type="ARBA" id="ARBA00048782"/>
    </source>
</evidence>
<reference evidence="7 8" key="1">
    <citation type="submission" date="2016-01" db="EMBL/GenBank/DDBJ databases">
        <authorList>
            <person name="Oliw E.H."/>
        </authorList>
    </citation>
    <scope>NUCLEOTIDE SEQUENCE [LARGE SCALE GENOMIC DNA]</scope>
    <source>
        <strain evidence="7 8">DY10</strain>
    </source>
</reference>
<evidence type="ECO:0000256" key="1">
    <source>
        <dbReference type="ARBA" id="ARBA00023002"/>
    </source>
</evidence>
<dbReference type="Pfam" id="PF01625">
    <property type="entry name" value="PMSR"/>
    <property type="match status" value="1"/>
</dbReference>
<keyword evidence="5" id="KW-0732">Signal</keyword>
<keyword evidence="8" id="KW-1185">Reference proteome</keyword>
<evidence type="ECO:0000313" key="7">
    <source>
        <dbReference type="EMBL" id="AQG79525.1"/>
    </source>
</evidence>
<dbReference type="InterPro" id="IPR036509">
    <property type="entry name" value="Met_Sox_Rdtase_MsrA_sf"/>
</dbReference>
<dbReference type="SUPFAM" id="SSF55068">
    <property type="entry name" value="Peptide methionine sulfoxide reductase"/>
    <property type="match status" value="1"/>
</dbReference>
<dbReference type="InterPro" id="IPR002569">
    <property type="entry name" value="Met_Sox_Rdtase_MsrA_dom"/>
</dbReference>
<organism evidence="7 8">
    <name type="scientific">Spirosoma montaniterrae</name>
    <dbReference type="NCBI Taxonomy" id="1178516"/>
    <lineage>
        <taxon>Bacteria</taxon>
        <taxon>Pseudomonadati</taxon>
        <taxon>Bacteroidota</taxon>
        <taxon>Cytophagia</taxon>
        <taxon>Cytophagales</taxon>
        <taxon>Cytophagaceae</taxon>
        <taxon>Spirosoma</taxon>
    </lineage>
</organism>
<dbReference type="RefSeq" id="WP_077130959.1">
    <property type="nucleotide sequence ID" value="NZ_CP014263.1"/>
</dbReference>
<dbReference type="Gene3D" id="3.30.1060.10">
    <property type="entry name" value="Peptide methionine sulphoxide reductase MsrA"/>
    <property type="match status" value="1"/>
</dbReference>
<dbReference type="STRING" id="1178516.AWR27_09450"/>
<evidence type="ECO:0000256" key="5">
    <source>
        <dbReference type="SAM" id="SignalP"/>
    </source>
</evidence>
<dbReference type="HAMAP" id="MF_01401">
    <property type="entry name" value="MsrA"/>
    <property type="match status" value="1"/>
</dbReference>
<feature type="signal peptide" evidence="5">
    <location>
        <begin position="1"/>
        <end position="24"/>
    </location>
</feature>
<evidence type="ECO:0000256" key="4">
    <source>
        <dbReference type="HAMAP-Rule" id="MF_01401"/>
    </source>
</evidence>
<dbReference type="NCBIfam" id="TIGR00401">
    <property type="entry name" value="msrA"/>
    <property type="match status" value="1"/>
</dbReference>
<keyword evidence="1 4" id="KW-0560">Oxidoreductase</keyword>
<evidence type="ECO:0000313" key="8">
    <source>
        <dbReference type="Proteomes" id="UP000187941"/>
    </source>
</evidence>
<dbReference type="OrthoDB" id="4174719at2"/>
<gene>
    <name evidence="4" type="primary">msrA</name>
    <name evidence="7" type="ORF">AWR27_09450</name>
</gene>
<dbReference type="Proteomes" id="UP000187941">
    <property type="component" value="Chromosome"/>
</dbReference>
<dbReference type="PANTHER" id="PTHR43774">
    <property type="entry name" value="PEPTIDE METHIONINE SULFOXIDE REDUCTASE"/>
    <property type="match status" value="1"/>
</dbReference>
<proteinExistence type="inferred from homology"/>
<evidence type="ECO:0000259" key="6">
    <source>
        <dbReference type="Pfam" id="PF01625"/>
    </source>
</evidence>
<dbReference type="PANTHER" id="PTHR43774:SF1">
    <property type="entry name" value="PEPTIDE METHIONINE SULFOXIDE REDUCTASE MSRA 2"/>
    <property type="match status" value="1"/>
</dbReference>
<accession>A0A1P9WVW0</accession>
<comment type="similarity">
    <text evidence="4">Belongs to the MsrA Met sulfoxide reductase family.</text>
</comment>
<name>A0A1P9WVW0_9BACT</name>
<dbReference type="GO" id="GO:0008113">
    <property type="term" value="F:peptide-methionine (S)-S-oxide reductase activity"/>
    <property type="evidence" value="ECO:0007669"/>
    <property type="project" value="UniProtKB-UniRule"/>
</dbReference>
<feature type="domain" description="Peptide methionine sulphoxide reductase MsrA" evidence="6">
    <location>
        <begin position="45"/>
        <end position="195"/>
    </location>
</feature>
<dbReference type="PROSITE" id="PS51257">
    <property type="entry name" value="PROKAR_LIPOPROTEIN"/>
    <property type="match status" value="1"/>
</dbReference>
<dbReference type="GO" id="GO:0033744">
    <property type="term" value="F:L-methionine:thioredoxin-disulfide S-oxidoreductase activity"/>
    <property type="evidence" value="ECO:0007669"/>
    <property type="project" value="RHEA"/>
</dbReference>
<dbReference type="AlphaFoldDB" id="A0A1P9WVW0"/>
<dbReference type="EC" id="1.8.4.11" evidence="4"/>
<comment type="catalytic activity">
    <reaction evidence="3 4">
        <text>[thioredoxin]-disulfide + L-methionine + H2O = L-methionine (S)-S-oxide + [thioredoxin]-dithiol</text>
        <dbReference type="Rhea" id="RHEA:19993"/>
        <dbReference type="Rhea" id="RHEA-COMP:10698"/>
        <dbReference type="Rhea" id="RHEA-COMP:10700"/>
        <dbReference type="ChEBI" id="CHEBI:15377"/>
        <dbReference type="ChEBI" id="CHEBI:29950"/>
        <dbReference type="ChEBI" id="CHEBI:50058"/>
        <dbReference type="ChEBI" id="CHEBI:57844"/>
        <dbReference type="ChEBI" id="CHEBI:58772"/>
        <dbReference type="EC" id="1.8.4.11"/>
    </reaction>
</comment>
<feature type="active site" evidence="4">
    <location>
        <position position="51"/>
    </location>
</feature>
<comment type="catalytic activity">
    <reaction evidence="2 4">
        <text>L-methionyl-[protein] + [thioredoxin]-disulfide + H2O = L-methionyl-(S)-S-oxide-[protein] + [thioredoxin]-dithiol</text>
        <dbReference type="Rhea" id="RHEA:14217"/>
        <dbReference type="Rhea" id="RHEA-COMP:10698"/>
        <dbReference type="Rhea" id="RHEA-COMP:10700"/>
        <dbReference type="Rhea" id="RHEA-COMP:12313"/>
        <dbReference type="Rhea" id="RHEA-COMP:12315"/>
        <dbReference type="ChEBI" id="CHEBI:15377"/>
        <dbReference type="ChEBI" id="CHEBI:16044"/>
        <dbReference type="ChEBI" id="CHEBI:29950"/>
        <dbReference type="ChEBI" id="CHEBI:44120"/>
        <dbReference type="ChEBI" id="CHEBI:50058"/>
        <dbReference type="EC" id="1.8.4.11"/>
    </reaction>
</comment>
<comment type="function">
    <text evidence="4">Has an important function as a repair enzyme for proteins that have been inactivated by oxidation. Catalyzes the reversible oxidation-reduction of methionine sulfoxide in proteins to methionine.</text>
</comment>
<dbReference type="EMBL" id="CP014263">
    <property type="protein sequence ID" value="AQG79525.1"/>
    <property type="molecule type" value="Genomic_DNA"/>
</dbReference>
<dbReference type="KEGG" id="smon:AWR27_09450"/>
<protein>
    <recommendedName>
        <fullName evidence="4">Peptide methionine sulfoxide reductase MsrA</fullName>
        <shortName evidence="4">Protein-methionine-S-oxide reductase</shortName>
        <ecNumber evidence="4">1.8.4.11</ecNumber>
    </recommendedName>
    <alternativeName>
        <fullName evidence="4">Peptide-methionine (S)-S-oxide reductase</fullName>
        <shortName evidence="4">Peptide Met(O) reductase</shortName>
    </alternativeName>
</protein>